<feature type="domain" description="BTB" evidence="2">
    <location>
        <begin position="67"/>
        <end position="166"/>
    </location>
</feature>
<dbReference type="Pfam" id="PF25611">
    <property type="entry name" value="KCTD_C"/>
    <property type="match status" value="1"/>
</dbReference>
<evidence type="ECO:0000313" key="4">
    <source>
        <dbReference type="Proteomes" id="UP001519460"/>
    </source>
</evidence>
<dbReference type="InterPro" id="IPR057890">
    <property type="entry name" value="KCTD7/14_C"/>
</dbReference>
<name>A0ABD0M1Z6_9CAEN</name>
<evidence type="ECO:0000313" key="3">
    <source>
        <dbReference type="EMBL" id="KAK7505939.1"/>
    </source>
</evidence>
<proteinExistence type="predicted"/>
<dbReference type="Pfam" id="PF02214">
    <property type="entry name" value="BTB_2"/>
    <property type="match status" value="1"/>
</dbReference>
<sequence length="290" mass="32929">MSDQSEDESDSVEEIITVRPLPVPRLKQVHEHQKPLQTWTDVTYDSGRGSEGTKDSQRDADTSSFPPIIPLNVGGHIYMTRLSTLLKYSDSMLAAMFSGRHHIDKDKDGNYFLDSNGAIFGQILEFLRYGSLIPDKDTAYLVFRDANYYGLHELVDKLALRPEIASLTVKEAQKAQFPNYTEVKESVIRTAIANASVSRVGDVNIYAFRKEFVAKAHNFNIKHSCIVDMAHVVVGPWDSSADEETFIRCLENDLLEDGYNLKPHESKRKCRYYNGQTCQKFIFKVSISFD</sequence>
<dbReference type="PANTHER" id="PTHR14499">
    <property type="entry name" value="POTASSIUM CHANNEL TETRAMERIZATION DOMAIN-CONTAINING"/>
    <property type="match status" value="1"/>
</dbReference>
<accession>A0ABD0M1Z6</accession>
<dbReference type="SUPFAM" id="SSF54695">
    <property type="entry name" value="POZ domain"/>
    <property type="match status" value="1"/>
</dbReference>
<feature type="region of interest" description="Disordered" evidence="1">
    <location>
        <begin position="23"/>
        <end position="65"/>
    </location>
</feature>
<organism evidence="3 4">
    <name type="scientific">Batillaria attramentaria</name>
    <dbReference type="NCBI Taxonomy" id="370345"/>
    <lineage>
        <taxon>Eukaryota</taxon>
        <taxon>Metazoa</taxon>
        <taxon>Spiralia</taxon>
        <taxon>Lophotrochozoa</taxon>
        <taxon>Mollusca</taxon>
        <taxon>Gastropoda</taxon>
        <taxon>Caenogastropoda</taxon>
        <taxon>Sorbeoconcha</taxon>
        <taxon>Cerithioidea</taxon>
        <taxon>Batillariidae</taxon>
        <taxon>Batillaria</taxon>
    </lineage>
</organism>
<dbReference type="Gene3D" id="3.30.710.10">
    <property type="entry name" value="Potassium Channel Kv1.1, Chain A"/>
    <property type="match status" value="1"/>
</dbReference>
<evidence type="ECO:0000256" key="1">
    <source>
        <dbReference type="SAM" id="MobiDB-lite"/>
    </source>
</evidence>
<protein>
    <recommendedName>
        <fullName evidence="2">BTB domain-containing protein</fullName>
    </recommendedName>
</protein>
<gene>
    <name evidence="3" type="ORF">BaRGS_00002661</name>
</gene>
<dbReference type="AlphaFoldDB" id="A0ABD0M1Z6"/>
<dbReference type="Proteomes" id="UP001519460">
    <property type="component" value="Unassembled WGS sequence"/>
</dbReference>
<dbReference type="SMART" id="SM00225">
    <property type="entry name" value="BTB"/>
    <property type="match status" value="1"/>
</dbReference>
<comment type="caution">
    <text evidence="3">The sequence shown here is derived from an EMBL/GenBank/DDBJ whole genome shotgun (WGS) entry which is preliminary data.</text>
</comment>
<dbReference type="InterPro" id="IPR011333">
    <property type="entry name" value="SKP1/BTB/POZ_sf"/>
</dbReference>
<dbReference type="InterPro" id="IPR003131">
    <property type="entry name" value="T1-type_BTB"/>
</dbReference>
<dbReference type="PANTHER" id="PTHR14499:SF145">
    <property type="entry name" value="POTASSIUM CHANNEL REGULATORY PROTEIN-LIKE"/>
    <property type="match status" value="1"/>
</dbReference>
<reference evidence="3 4" key="1">
    <citation type="journal article" date="2023" name="Sci. Data">
        <title>Genome assembly of the Korean intertidal mud-creeper Batillaria attramentaria.</title>
        <authorList>
            <person name="Patra A.K."/>
            <person name="Ho P.T."/>
            <person name="Jun S."/>
            <person name="Lee S.J."/>
            <person name="Kim Y."/>
            <person name="Won Y.J."/>
        </authorList>
    </citation>
    <scope>NUCLEOTIDE SEQUENCE [LARGE SCALE GENOMIC DNA]</scope>
    <source>
        <strain evidence="3">Wonlab-2016</strain>
    </source>
</reference>
<feature type="compositionally biased region" description="Basic and acidic residues" evidence="1">
    <location>
        <begin position="51"/>
        <end position="61"/>
    </location>
</feature>
<dbReference type="EMBL" id="JACVVK020000008">
    <property type="protein sequence ID" value="KAK7505939.1"/>
    <property type="molecule type" value="Genomic_DNA"/>
</dbReference>
<evidence type="ECO:0000259" key="2">
    <source>
        <dbReference type="SMART" id="SM00225"/>
    </source>
</evidence>
<dbReference type="InterPro" id="IPR000210">
    <property type="entry name" value="BTB/POZ_dom"/>
</dbReference>
<keyword evidence="4" id="KW-1185">Reference proteome</keyword>